<dbReference type="EMBL" id="CAEZYK010000007">
    <property type="protein sequence ID" value="CAB4715230.1"/>
    <property type="molecule type" value="Genomic_DNA"/>
</dbReference>
<dbReference type="PROSITE" id="PS00901">
    <property type="entry name" value="CYS_SYNTHASE"/>
    <property type="match status" value="1"/>
</dbReference>
<comment type="cofactor">
    <cofactor evidence="1">
        <name>pyridoxal 5'-phosphate</name>
        <dbReference type="ChEBI" id="CHEBI:597326"/>
    </cofactor>
</comment>
<dbReference type="CDD" id="cd01561">
    <property type="entry name" value="CBS_like"/>
    <property type="match status" value="1"/>
</dbReference>
<dbReference type="Gene3D" id="3.40.50.1100">
    <property type="match status" value="2"/>
</dbReference>
<evidence type="ECO:0000256" key="8">
    <source>
        <dbReference type="ARBA" id="ARBA00026192"/>
    </source>
</evidence>
<dbReference type="InterPro" id="IPR046342">
    <property type="entry name" value="CBS_dom_sf"/>
</dbReference>
<comment type="pathway">
    <text evidence="2">Amino-acid biosynthesis; L-cysteine biosynthesis; L-cysteine from L-homocysteine and L-serine: step 1/2.</text>
</comment>
<sequence>MRLVDLLNNDAKRYRSEVENPSDARELPLEIVDSPLDLIGNTPLVRLHRVGADLACDLVAKVEMFNPGGSIKDRPAVAMIDAAEAAGLLAPGGTIVEPTSGNTGVGLAIVAAQRGYKCVFVMSDKMSDEKISLLRAYGAEVVVCPTAVPPDHPDSYYSVADRLTEEIPNAYRPNQYFNQVNPDEHERSTGPEIWRQTSGRITHFVAGVGTGGTITGVARVLKKMNPDIQIIAADPEGSVFSGGTGRPYLVEGVGEDFWPPTYDMSLVDKTIMVSDAESFAAARRVTREEGLLIGGSCGTAMHAALVAGAELGPEHLMVVLLPDSGRGYLSKIYNDDWMTRYGFLISDGPTAGDVLGAKRSAAPDNAIPELVLISPDEPARRGFSMMRDLGVSQLIVSVSKELPLAAKEVSGTLSELELMDKAFRNPSVLDSPVGDLMEPAMPMVGIGETVSDVVDRLDTANSVLVLEGGHPIGVLTRQDVLSFLAAGLPG</sequence>
<protein>
    <recommendedName>
        <fullName evidence="8">Cystathionine beta-synthase</fullName>
        <ecNumber evidence="4">4.2.1.22</ecNumber>
    </recommendedName>
    <alternativeName>
        <fullName evidence="9">Beta-thionase</fullName>
    </alternativeName>
    <alternativeName>
        <fullName evidence="10">Serine sulfhydrase</fullName>
    </alternativeName>
</protein>
<dbReference type="SUPFAM" id="SSF54631">
    <property type="entry name" value="CBS-domain pair"/>
    <property type="match status" value="1"/>
</dbReference>
<name>A0A6J6QTV5_9ZZZZ</name>
<dbReference type="PANTHER" id="PTHR10314">
    <property type="entry name" value="CYSTATHIONINE BETA-SYNTHASE"/>
    <property type="match status" value="1"/>
</dbReference>
<feature type="domain" description="Tryptophan synthase beta chain-like PALP" evidence="12">
    <location>
        <begin position="37"/>
        <end position="323"/>
    </location>
</feature>
<dbReference type="InterPro" id="IPR000644">
    <property type="entry name" value="CBS_dom"/>
</dbReference>
<dbReference type="InterPro" id="IPR001216">
    <property type="entry name" value="P-phosphate_BS"/>
</dbReference>
<organism evidence="14">
    <name type="scientific">freshwater metagenome</name>
    <dbReference type="NCBI Taxonomy" id="449393"/>
    <lineage>
        <taxon>unclassified sequences</taxon>
        <taxon>metagenomes</taxon>
        <taxon>ecological metagenomes</taxon>
    </lineage>
</organism>
<dbReference type="SUPFAM" id="SSF53686">
    <property type="entry name" value="Tryptophan synthase beta subunit-like PLP-dependent enzymes"/>
    <property type="match status" value="1"/>
</dbReference>
<dbReference type="AlphaFoldDB" id="A0A6J6QTV5"/>
<dbReference type="InterPro" id="IPR050214">
    <property type="entry name" value="Cys_Synth/Cystath_Beta-Synth"/>
</dbReference>
<evidence type="ECO:0000313" key="14">
    <source>
        <dbReference type="EMBL" id="CAB4715230.1"/>
    </source>
</evidence>
<evidence type="ECO:0000256" key="4">
    <source>
        <dbReference type="ARBA" id="ARBA00012041"/>
    </source>
</evidence>
<evidence type="ECO:0000256" key="6">
    <source>
        <dbReference type="ARBA" id="ARBA00023122"/>
    </source>
</evidence>
<evidence type="ECO:0000259" key="13">
    <source>
        <dbReference type="Pfam" id="PF00571"/>
    </source>
</evidence>
<reference evidence="14" key="1">
    <citation type="submission" date="2020-05" db="EMBL/GenBank/DDBJ databases">
        <authorList>
            <person name="Chiriac C."/>
            <person name="Salcher M."/>
            <person name="Ghai R."/>
            <person name="Kavagutti S V."/>
        </authorList>
    </citation>
    <scope>NUCLEOTIDE SEQUENCE</scope>
</reference>
<evidence type="ECO:0000256" key="2">
    <source>
        <dbReference type="ARBA" id="ARBA00005003"/>
    </source>
</evidence>
<gene>
    <name evidence="14" type="ORF">UFOPK2683_00234</name>
    <name evidence="15" type="ORF">UFOPK3605_00551</name>
    <name evidence="16" type="ORF">UFOPK3897_01549</name>
</gene>
<evidence type="ECO:0000259" key="12">
    <source>
        <dbReference type="Pfam" id="PF00291"/>
    </source>
</evidence>
<comment type="catalytic activity">
    <reaction evidence="11">
        <text>L-homocysteine + L-serine = L,L-cystathionine + H2O</text>
        <dbReference type="Rhea" id="RHEA:10112"/>
        <dbReference type="ChEBI" id="CHEBI:15377"/>
        <dbReference type="ChEBI" id="CHEBI:33384"/>
        <dbReference type="ChEBI" id="CHEBI:58161"/>
        <dbReference type="ChEBI" id="CHEBI:58199"/>
        <dbReference type="EC" id="4.2.1.22"/>
    </reaction>
</comment>
<dbReference type="GO" id="GO:0006535">
    <property type="term" value="P:cysteine biosynthetic process from serine"/>
    <property type="evidence" value="ECO:0007669"/>
    <property type="project" value="InterPro"/>
</dbReference>
<dbReference type="GO" id="GO:0019343">
    <property type="term" value="P:cysteine biosynthetic process via cystathionine"/>
    <property type="evidence" value="ECO:0007669"/>
    <property type="project" value="InterPro"/>
</dbReference>
<dbReference type="InterPro" id="IPR005857">
    <property type="entry name" value="Cysta_beta_synth"/>
</dbReference>
<accession>A0A6J6QTV5</accession>
<dbReference type="UniPathway" id="UPA00136">
    <property type="reaction ID" value="UER00201"/>
</dbReference>
<keyword evidence="7" id="KW-0456">Lyase</keyword>
<dbReference type="GO" id="GO:0005737">
    <property type="term" value="C:cytoplasm"/>
    <property type="evidence" value="ECO:0007669"/>
    <property type="project" value="InterPro"/>
</dbReference>
<dbReference type="InterPro" id="IPR036052">
    <property type="entry name" value="TrpB-like_PALP_sf"/>
</dbReference>
<keyword evidence="6" id="KW-0129">CBS domain</keyword>
<evidence type="ECO:0000256" key="5">
    <source>
        <dbReference type="ARBA" id="ARBA00022898"/>
    </source>
</evidence>
<evidence type="ECO:0000256" key="7">
    <source>
        <dbReference type="ARBA" id="ARBA00023239"/>
    </source>
</evidence>
<evidence type="ECO:0000256" key="10">
    <source>
        <dbReference type="ARBA" id="ARBA00031579"/>
    </source>
</evidence>
<dbReference type="InterPro" id="IPR001926">
    <property type="entry name" value="TrpB-like_PALP"/>
</dbReference>
<dbReference type="FunFam" id="3.40.50.1100:FF:000118">
    <property type="entry name" value="Related to CYS4-cystathionine beta-synthase"/>
    <property type="match status" value="1"/>
</dbReference>
<dbReference type="EC" id="4.2.1.22" evidence="4"/>
<evidence type="ECO:0000313" key="15">
    <source>
        <dbReference type="EMBL" id="CAB4902283.1"/>
    </source>
</evidence>
<proteinExistence type="inferred from homology"/>
<dbReference type="NCBIfam" id="TIGR01137">
    <property type="entry name" value="cysta_beta"/>
    <property type="match status" value="1"/>
</dbReference>
<evidence type="ECO:0000256" key="1">
    <source>
        <dbReference type="ARBA" id="ARBA00001933"/>
    </source>
</evidence>
<dbReference type="Gene3D" id="3.10.580.10">
    <property type="entry name" value="CBS-domain"/>
    <property type="match status" value="1"/>
</dbReference>
<evidence type="ECO:0000256" key="9">
    <source>
        <dbReference type="ARBA" id="ARBA00030337"/>
    </source>
</evidence>
<dbReference type="FunFam" id="3.40.50.1100:FF:000003">
    <property type="entry name" value="Cystathionine beta-synthase"/>
    <property type="match status" value="1"/>
</dbReference>
<feature type="domain" description="CBS" evidence="13">
    <location>
        <begin position="433"/>
        <end position="485"/>
    </location>
</feature>
<comment type="similarity">
    <text evidence="3">Belongs to the cysteine synthase/cystathionine beta-synthase family.</text>
</comment>
<dbReference type="Pfam" id="PF00571">
    <property type="entry name" value="CBS"/>
    <property type="match status" value="1"/>
</dbReference>
<evidence type="ECO:0000313" key="16">
    <source>
        <dbReference type="EMBL" id="CAB4987810.1"/>
    </source>
</evidence>
<dbReference type="Pfam" id="PF00291">
    <property type="entry name" value="PALP"/>
    <property type="match status" value="1"/>
</dbReference>
<evidence type="ECO:0000256" key="3">
    <source>
        <dbReference type="ARBA" id="ARBA00007103"/>
    </source>
</evidence>
<evidence type="ECO:0000256" key="11">
    <source>
        <dbReference type="ARBA" id="ARBA00047490"/>
    </source>
</evidence>
<dbReference type="GO" id="GO:0004122">
    <property type="term" value="F:cystathionine beta-synthase activity"/>
    <property type="evidence" value="ECO:0007669"/>
    <property type="project" value="UniProtKB-EC"/>
</dbReference>
<dbReference type="EMBL" id="CAFBMM010000017">
    <property type="protein sequence ID" value="CAB4902283.1"/>
    <property type="molecule type" value="Genomic_DNA"/>
</dbReference>
<dbReference type="EMBL" id="CAFBOF010000057">
    <property type="protein sequence ID" value="CAB4987810.1"/>
    <property type="molecule type" value="Genomic_DNA"/>
</dbReference>
<keyword evidence="5" id="KW-0663">Pyridoxal phosphate</keyword>